<feature type="compositionally biased region" description="Basic and acidic residues" evidence="1">
    <location>
        <begin position="57"/>
        <end position="68"/>
    </location>
</feature>
<accession>A0AAV2K113</accession>
<organism evidence="2 3">
    <name type="scientific">Knipowitschia caucasica</name>
    <name type="common">Caucasian dwarf goby</name>
    <name type="synonym">Pomatoschistus caucasicus</name>
    <dbReference type="NCBI Taxonomy" id="637954"/>
    <lineage>
        <taxon>Eukaryota</taxon>
        <taxon>Metazoa</taxon>
        <taxon>Chordata</taxon>
        <taxon>Craniata</taxon>
        <taxon>Vertebrata</taxon>
        <taxon>Euteleostomi</taxon>
        <taxon>Actinopterygii</taxon>
        <taxon>Neopterygii</taxon>
        <taxon>Teleostei</taxon>
        <taxon>Neoteleostei</taxon>
        <taxon>Acanthomorphata</taxon>
        <taxon>Gobiaria</taxon>
        <taxon>Gobiiformes</taxon>
        <taxon>Gobioidei</taxon>
        <taxon>Gobiidae</taxon>
        <taxon>Gobiinae</taxon>
        <taxon>Knipowitschia</taxon>
    </lineage>
</organism>
<feature type="compositionally biased region" description="Basic and acidic residues" evidence="1">
    <location>
        <begin position="1"/>
        <end position="10"/>
    </location>
</feature>
<feature type="compositionally biased region" description="Basic and acidic residues" evidence="1">
    <location>
        <begin position="106"/>
        <end position="165"/>
    </location>
</feature>
<proteinExistence type="predicted"/>
<keyword evidence="3" id="KW-1185">Reference proteome</keyword>
<evidence type="ECO:0008006" key="4">
    <source>
        <dbReference type="Google" id="ProtNLM"/>
    </source>
</evidence>
<feature type="compositionally biased region" description="Polar residues" evidence="1">
    <location>
        <begin position="166"/>
        <end position="181"/>
    </location>
</feature>
<evidence type="ECO:0000256" key="1">
    <source>
        <dbReference type="SAM" id="MobiDB-lite"/>
    </source>
</evidence>
<sequence>MMNSDQDQRNRNQTNQNAERNSQSESAPEQQQHQSGYTVIRPNETRRNDLTMVAQSEVERLKALREAQRSAPVHIDPQRVGGNGTMAEAREQQFRKQRSLKSQKRLKMEEEKKRKKEEEERENQIVKDKAREQAEKQAQKREKEDISRKKKFDPDRQRCLERYERNGSSSTIGPLEQNTPSPDARDMPKVKTEQEKRMDHERRNATFLDKIEQQMKNLNGGGESPEPICSGSSAGGGATNTVPTSGPDFEWALMKLMRKFPSFDKDFLGDILGQFNGDFEQASALLSE</sequence>
<dbReference type="PANTHER" id="PTHR22529">
    <property type="entry name" value="EPITHELIAL-STROMAL INTERACTION PROTEIN 1"/>
    <property type="match status" value="1"/>
</dbReference>
<feature type="region of interest" description="Disordered" evidence="1">
    <location>
        <begin position="1"/>
        <end position="243"/>
    </location>
</feature>
<gene>
    <name evidence="2" type="ORF">KC01_LOCUS13162</name>
</gene>
<dbReference type="PANTHER" id="PTHR22529:SF1">
    <property type="entry name" value="EPITHELIAL-STROMAL INTERACTION PROTEIN 1"/>
    <property type="match status" value="1"/>
</dbReference>
<evidence type="ECO:0000313" key="2">
    <source>
        <dbReference type="EMBL" id="CAL1582588.1"/>
    </source>
</evidence>
<dbReference type="CDD" id="cd14279">
    <property type="entry name" value="CUE"/>
    <property type="match status" value="1"/>
</dbReference>
<evidence type="ECO:0000313" key="3">
    <source>
        <dbReference type="Proteomes" id="UP001497482"/>
    </source>
</evidence>
<reference evidence="2 3" key="1">
    <citation type="submission" date="2024-04" db="EMBL/GenBank/DDBJ databases">
        <authorList>
            <person name="Waldvogel A.-M."/>
            <person name="Schoenle A."/>
        </authorList>
    </citation>
    <scope>NUCLEOTIDE SEQUENCE [LARGE SCALE GENOMIC DNA]</scope>
</reference>
<dbReference type="Proteomes" id="UP001497482">
    <property type="component" value="Chromosome 15"/>
</dbReference>
<protein>
    <recommendedName>
        <fullName evidence="4">CUE domain-containing protein</fullName>
    </recommendedName>
</protein>
<feature type="compositionally biased region" description="Basic and acidic residues" evidence="1">
    <location>
        <begin position="183"/>
        <end position="213"/>
    </location>
</feature>
<dbReference type="AlphaFoldDB" id="A0AAV2K113"/>
<name>A0AAV2K113_KNICA</name>
<feature type="compositionally biased region" description="Polar residues" evidence="1">
    <location>
        <begin position="18"/>
        <end position="37"/>
    </location>
</feature>
<feature type="compositionally biased region" description="Basic residues" evidence="1">
    <location>
        <begin position="95"/>
        <end position="105"/>
    </location>
</feature>
<dbReference type="InterPro" id="IPR026185">
    <property type="entry name" value="EPSTI1"/>
</dbReference>
<dbReference type="EMBL" id="OZ035837">
    <property type="protein sequence ID" value="CAL1582588.1"/>
    <property type="molecule type" value="Genomic_DNA"/>
</dbReference>